<dbReference type="CDD" id="cd00448">
    <property type="entry name" value="YjgF_YER057c_UK114_family"/>
    <property type="match status" value="1"/>
</dbReference>
<dbReference type="GO" id="GO:0019239">
    <property type="term" value="F:deaminase activity"/>
    <property type="evidence" value="ECO:0007669"/>
    <property type="project" value="TreeGrafter"/>
</dbReference>
<dbReference type="InterPro" id="IPR035959">
    <property type="entry name" value="RutC-like_sf"/>
</dbReference>
<dbReference type="GO" id="GO:0005829">
    <property type="term" value="C:cytosol"/>
    <property type="evidence" value="ECO:0007669"/>
    <property type="project" value="TreeGrafter"/>
</dbReference>
<name>X1I6A7_9ZZZZ</name>
<reference evidence="1" key="1">
    <citation type="journal article" date="2014" name="Front. Microbiol.">
        <title>High frequency of phylogenetically diverse reductive dehalogenase-homologous genes in deep subseafloor sedimentary metagenomes.</title>
        <authorList>
            <person name="Kawai M."/>
            <person name="Futagami T."/>
            <person name="Toyoda A."/>
            <person name="Takaki Y."/>
            <person name="Nishi S."/>
            <person name="Hori S."/>
            <person name="Arai W."/>
            <person name="Tsubouchi T."/>
            <person name="Morono Y."/>
            <person name="Uchiyama I."/>
            <person name="Ito T."/>
            <person name="Fujiyama A."/>
            <person name="Inagaki F."/>
            <person name="Takami H."/>
        </authorList>
    </citation>
    <scope>NUCLEOTIDE SEQUENCE</scope>
    <source>
        <strain evidence="1">Expedition CK06-06</strain>
    </source>
</reference>
<evidence type="ECO:0008006" key="2">
    <source>
        <dbReference type="Google" id="ProtNLM"/>
    </source>
</evidence>
<sequence>GWTYSSYVRAGDFIFTSICSGFGDTIKEATETALNQLRKYLKHAGADLEDLVKVTVTFKRGENFDEMKPIFKEYFPNGYPARNTILVDEFLGESIKIQIEGIAYKP</sequence>
<accession>X1I6A7</accession>
<comment type="caution">
    <text evidence="1">The sequence shown here is derived from an EMBL/GenBank/DDBJ whole genome shotgun (WGS) entry which is preliminary data.</text>
</comment>
<proteinExistence type="predicted"/>
<dbReference type="Pfam" id="PF01042">
    <property type="entry name" value="Ribonuc_L-PSP"/>
    <property type="match status" value="1"/>
</dbReference>
<dbReference type="EMBL" id="BARU01044341">
    <property type="protein sequence ID" value="GAH77237.1"/>
    <property type="molecule type" value="Genomic_DNA"/>
</dbReference>
<dbReference type="InterPro" id="IPR006175">
    <property type="entry name" value="YjgF/YER057c/UK114"/>
</dbReference>
<dbReference type="SUPFAM" id="SSF55298">
    <property type="entry name" value="YjgF-like"/>
    <property type="match status" value="1"/>
</dbReference>
<dbReference type="AlphaFoldDB" id="X1I6A7"/>
<gene>
    <name evidence="1" type="ORF">S03H2_67658</name>
</gene>
<dbReference type="PANTHER" id="PTHR11803:SF39">
    <property type="entry name" value="2-IMINOBUTANOATE_2-IMINOPROPANOATE DEAMINASE"/>
    <property type="match status" value="1"/>
</dbReference>
<protein>
    <recommendedName>
        <fullName evidence="2">RidA family protein</fullName>
    </recommendedName>
</protein>
<dbReference type="Gene3D" id="3.30.1330.40">
    <property type="entry name" value="RutC-like"/>
    <property type="match status" value="1"/>
</dbReference>
<organism evidence="1">
    <name type="scientific">marine sediment metagenome</name>
    <dbReference type="NCBI Taxonomy" id="412755"/>
    <lineage>
        <taxon>unclassified sequences</taxon>
        <taxon>metagenomes</taxon>
        <taxon>ecological metagenomes</taxon>
    </lineage>
</organism>
<dbReference type="PANTHER" id="PTHR11803">
    <property type="entry name" value="2-IMINOBUTANOATE/2-IMINOPROPANOATE DEAMINASE RIDA"/>
    <property type="match status" value="1"/>
</dbReference>
<feature type="non-terminal residue" evidence="1">
    <location>
        <position position="1"/>
    </location>
</feature>
<evidence type="ECO:0000313" key="1">
    <source>
        <dbReference type="EMBL" id="GAH77237.1"/>
    </source>
</evidence>